<dbReference type="SMART" id="SM00248">
    <property type="entry name" value="ANK"/>
    <property type="match status" value="4"/>
</dbReference>
<gene>
    <name evidence="3" type="ORF">LCMAC101_05130</name>
</gene>
<dbReference type="Pfam" id="PF12796">
    <property type="entry name" value="Ank_2"/>
    <property type="match status" value="1"/>
</dbReference>
<dbReference type="InterPro" id="IPR036770">
    <property type="entry name" value="Ankyrin_rpt-contain_sf"/>
</dbReference>
<dbReference type="PANTHER" id="PTHR24198">
    <property type="entry name" value="ANKYRIN REPEAT AND PROTEIN KINASE DOMAIN-CONTAINING PROTEIN"/>
    <property type="match status" value="1"/>
</dbReference>
<evidence type="ECO:0000256" key="2">
    <source>
        <dbReference type="ARBA" id="ARBA00023043"/>
    </source>
</evidence>
<evidence type="ECO:0000256" key="1">
    <source>
        <dbReference type="ARBA" id="ARBA00022737"/>
    </source>
</evidence>
<name>A0A481YRV2_9VIRU</name>
<protein>
    <submittedName>
        <fullName evidence="3">Ankyrin repeat protein</fullName>
    </submittedName>
</protein>
<proteinExistence type="predicted"/>
<dbReference type="SUPFAM" id="SSF48403">
    <property type="entry name" value="Ankyrin repeat"/>
    <property type="match status" value="1"/>
</dbReference>
<dbReference type="Pfam" id="PF00023">
    <property type="entry name" value="Ank"/>
    <property type="match status" value="1"/>
</dbReference>
<accession>A0A481YRV2</accession>
<keyword evidence="2" id="KW-0040">ANK repeat</keyword>
<dbReference type="PROSITE" id="PS50088">
    <property type="entry name" value="ANK_REPEAT"/>
    <property type="match status" value="2"/>
</dbReference>
<evidence type="ECO:0000313" key="3">
    <source>
        <dbReference type="EMBL" id="QBK85918.1"/>
    </source>
</evidence>
<organism evidence="3">
    <name type="scientific">Marseillevirus LCMAC101</name>
    <dbReference type="NCBI Taxonomy" id="2506602"/>
    <lineage>
        <taxon>Viruses</taxon>
        <taxon>Varidnaviria</taxon>
        <taxon>Bamfordvirae</taxon>
        <taxon>Nucleocytoviricota</taxon>
        <taxon>Megaviricetes</taxon>
        <taxon>Pimascovirales</taxon>
        <taxon>Pimascovirales incertae sedis</taxon>
        <taxon>Marseilleviridae</taxon>
    </lineage>
</organism>
<dbReference type="EMBL" id="MK500328">
    <property type="protein sequence ID" value="QBK85918.1"/>
    <property type="molecule type" value="Genomic_DNA"/>
</dbReference>
<reference evidence="3" key="1">
    <citation type="journal article" date="2019" name="MBio">
        <title>Virus Genomes from Deep Sea Sediments Expand the Ocean Megavirome and Support Independent Origins of Viral Gigantism.</title>
        <authorList>
            <person name="Backstrom D."/>
            <person name="Yutin N."/>
            <person name="Jorgensen S.L."/>
            <person name="Dharamshi J."/>
            <person name="Homa F."/>
            <person name="Zaremba-Niedwiedzka K."/>
            <person name="Spang A."/>
            <person name="Wolf Y.I."/>
            <person name="Koonin E.V."/>
            <person name="Ettema T.J."/>
        </authorList>
    </citation>
    <scope>NUCLEOTIDE SEQUENCE</scope>
</reference>
<dbReference type="Gene3D" id="1.25.40.20">
    <property type="entry name" value="Ankyrin repeat-containing domain"/>
    <property type="match status" value="1"/>
</dbReference>
<keyword evidence="1" id="KW-0677">Repeat</keyword>
<dbReference type="PANTHER" id="PTHR24198:SF165">
    <property type="entry name" value="ANKYRIN REPEAT-CONTAINING PROTEIN-RELATED"/>
    <property type="match status" value="1"/>
</dbReference>
<sequence>MEYHEDPFIGALSNACRKRDIEVVRELIDKGVDVITVNSALFGSIMNGYFDVFRILIEEGKADINGNRKDIPLIDAVDANRYVMVGYLLNHGADINAQEEDTGNTALHQAAAVVGRMSHVYKLLDEGADYEIEDNKGKKPLNLLNQTEQLNVDDYIKYVLPHGKNIKRAKN</sequence>
<dbReference type="InterPro" id="IPR002110">
    <property type="entry name" value="Ankyrin_rpt"/>
</dbReference>